<keyword evidence="2" id="KW-1185">Reference proteome</keyword>
<accession>A0A8B6BKJ7</accession>
<dbReference type="EMBL" id="UYJE01000259">
    <property type="protein sequence ID" value="VDH91691.1"/>
    <property type="molecule type" value="Genomic_DNA"/>
</dbReference>
<organism evidence="1 2">
    <name type="scientific">Mytilus galloprovincialis</name>
    <name type="common">Mediterranean mussel</name>
    <dbReference type="NCBI Taxonomy" id="29158"/>
    <lineage>
        <taxon>Eukaryota</taxon>
        <taxon>Metazoa</taxon>
        <taxon>Spiralia</taxon>
        <taxon>Lophotrochozoa</taxon>
        <taxon>Mollusca</taxon>
        <taxon>Bivalvia</taxon>
        <taxon>Autobranchia</taxon>
        <taxon>Pteriomorphia</taxon>
        <taxon>Mytilida</taxon>
        <taxon>Mytiloidea</taxon>
        <taxon>Mytilidae</taxon>
        <taxon>Mytilinae</taxon>
        <taxon>Mytilus</taxon>
    </lineage>
</organism>
<name>A0A8B6BKJ7_MYTGA</name>
<sequence length="143" mass="16834">MSISKIVKFDELEFYRHNYVSFSATTQTTLKSTLTHPTTRKPRPTPEPQLYDDIYFTYSKWSAEHLLIAWFHHKDCYAMPLSETDIQTIQTTDGLTKFEIFMLGQIRSNNYYLWSADDLEVRNQSWGKQCRNAGGKVYRVYAV</sequence>
<gene>
    <name evidence="1" type="ORF">MGAL_10B039887</name>
</gene>
<reference evidence="1" key="1">
    <citation type="submission" date="2018-11" db="EMBL/GenBank/DDBJ databases">
        <authorList>
            <person name="Alioto T."/>
            <person name="Alioto T."/>
        </authorList>
    </citation>
    <scope>NUCLEOTIDE SEQUENCE</scope>
</reference>
<dbReference type="Proteomes" id="UP000596742">
    <property type="component" value="Unassembled WGS sequence"/>
</dbReference>
<dbReference type="AlphaFoldDB" id="A0A8B6BKJ7"/>
<protein>
    <submittedName>
        <fullName evidence="1">Uncharacterized protein</fullName>
    </submittedName>
</protein>
<evidence type="ECO:0000313" key="2">
    <source>
        <dbReference type="Proteomes" id="UP000596742"/>
    </source>
</evidence>
<proteinExistence type="predicted"/>
<evidence type="ECO:0000313" key="1">
    <source>
        <dbReference type="EMBL" id="VDH91691.1"/>
    </source>
</evidence>
<dbReference type="OrthoDB" id="6203982at2759"/>
<comment type="caution">
    <text evidence="1">The sequence shown here is derived from an EMBL/GenBank/DDBJ whole genome shotgun (WGS) entry which is preliminary data.</text>
</comment>